<evidence type="ECO:0000259" key="3">
    <source>
        <dbReference type="PROSITE" id="PS50994"/>
    </source>
</evidence>
<evidence type="ECO:0000313" key="4">
    <source>
        <dbReference type="EMBL" id="KAK9033674.1"/>
    </source>
</evidence>
<evidence type="ECO:0000313" key="5">
    <source>
        <dbReference type="Proteomes" id="UP001396334"/>
    </source>
</evidence>
<feature type="region of interest" description="Disordered" evidence="2">
    <location>
        <begin position="213"/>
        <end position="241"/>
    </location>
</feature>
<gene>
    <name evidence="4" type="ORF">V6N11_049860</name>
</gene>
<feature type="region of interest" description="Disordered" evidence="2">
    <location>
        <begin position="673"/>
        <end position="698"/>
    </location>
</feature>
<evidence type="ECO:0000256" key="2">
    <source>
        <dbReference type="SAM" id="MobiDB-lite"/>
    </source>
</evidence>
<dbReference type="SUPFAM" id="SSF57756">
    <property type="entry name" value="Retrovirus zinc finger-like domains"/>
    <property type="match status" value="1"/>
</dbReference>
<keyword evidence="1" id="KW-0645">Protease</keyword>
<proteinExistence type="predicted"/>
<dbReference type="InterPro" id="IPR039537">
    <property type="entry name" value="Retrotran_Ty1/copia-like"/>
</dbReference>
<keyword evidence="5" id="KW-1185">Reference proteome</keyword>
<dbReference type="InterPro" id="IPR001584">
    <property type="entry name" value="Integrase_cat-core"/>
</dbReference>
<dbReference type="InterPro" id="IPR054722">
    <property type="entry name" value="PolX-like_BBD"/>
</dbReference>
<dbReference type="InterPro" id="IPR036397">
    <property type="entry name" value="RNaseH_sf"/>
</dbReference>
<sequence length="758" mass="85477">MANNTISLRSLLEKEKLNGINFLDWFRNLRIVLKQERKEYVIEEAVPNDPGPNAPRADKDKFKKHMDDMLDVGCLMLATMTPELQKQHEDMVAYEMIQNLKEIYEGKARQERYETSKALFQCKMSEGSLVGAHVIKMMGYIQTLEKLGFALNDELAIDVVLQSLPDSFSQFILNFNMNEIEKTLPQLLGILRTAEGNMKKGGSKSVLMVREVKGKGKEKKVAKSKGNGKTKPKGKEALKPKGGVSKDGKCFHYGKTGHWKRNCPIYLEDVKKAKAVGASVSGIYVIDVHMSTSSSWVLDTGCGSHICTSVQGLHTRRTLAKGDVDLRVGNGARVAALAVGTYVLSLPSGLILNLENCYFVPSLTKNIISVSCLDKIGFEIIIKNNSCSFFYDNLFYGSAQLINGLYILNQENMIFNINTKRLKTNDSNQTYLWHCHLGHISERRISKLHKDGLLDPFVFKQLDVCESCLLGKMSKAPFSGKGERASDLLDLIHSDVCGPMNTQARGGYQYFITFTDDFRGEYLSHDFDELLKECGIVSQLTPPGTPQWNGVSERRNRTLLDMVRSMMSHTDLPTSFWGYALETAAFTLNCVPSKSVQKTPHEIWNGNRPNMSFMKIWGCKAYGYYFYNENKVFVARTGVFLEKEFLTNSGKSRNIELKEVQQQQDIEPEVEGISQAVEENPTDLETQPLRRSSRERHEPERYGFLVTTHGDVILVDQDEPKTYEEAVASPDSEKWLGAMRSEMDSMSDNQTMMKPSLP</sequence>
<dbReference type="InterPro" id="IPR012337">
    <property type="entry name" value="RNaseH-like_sf"/>
</dbReference>
<dbReference type="PANTHER" id="PTHR42648">
    <property type="entry name" value="TRANSPOSASE, PUTATIVE-RELATED"/>
    <property type="match status" value="1"/>
</dbReference>
<dbReference type="InterPro" id="IPR025724">
    <property type="entry name" value="GAG-pre-integrase_dom"/>
</dbReference>
<keyword evidence="1" id="KW-0378">Hydrolase</keyword>
<dbReference type="Proteomes" id="UP001396334">
    <property type="component" value="Unassembled WGS sequence"/>
</dbReference>
<accession>A0ABR2T8B3</accession>
<comment type="caution">
    <text evidence="4">The sequence shown here is derived from an EMBL/GenBank/DDBJ whole genome shotgun (WGS) entry which is preliminary data.</text>
</comment>
<reference evidence="4 5" key="1">
    <citation type="journal article" date="2024" name="G3 (Bethesda)">
        <title>Genome assembly of Hibiscus sabdariffa L. provides insights into metabolisms of medicinal natural products.</title>
        <authorList>
            <person name="Kim T."/>
        </authorList>
    </citation>
    <scope>NUCLEOTIDE SEQUENCE [LARGE SCALE GENOMIC DNA]</scope>
    <source>
        <strain evidence="4">TK-2024</strain>
        <tissue evidence="4">Old leaves</tissue>
    </source>
</reference>
<name>A0ABR2T8B3_9ROSI</name>
<dbReference type="Pfam" id="PF14223">
    <property type="entry name" value="Retrotran_gag_2"/>
    <property type="match status" value="1"/>
</dbReference>
<organism evidence="4 5">
    <name type="scientific">Hibiscus sabdariffa</name>
    <name type="common">roselle</name>
    <dbReference type="NCBI Taxonomy" id="183260"/>
    <lineage>
        <taxon>Eukaryota</taxon>
        <taxon>Viridiplantae</taxon>
        <taxon>Streptophyta</taxon>
        <taxon>Embryophyta</taxon>
        <taxon>Tracheophyta</taxon>
        <taxon>Spermatophyta</taxon>
        <taxon>Magnoliopsida</taxon>
        <taxon>eudicotyledons</taxon>
        <taxon>Gunneridae</taxon>
        <taxon>Pentapetalae</taxon>
        <taxon>rosids</taxon>
        <taxon>malvids</taxon>
        <taxon>Malvales</taxon>
        <taxon>Malvaceae</taxon>
        <taxon>Malvoideae</taxon>
        <taxon>Hibiscus</taxon>
    </lineage>
</organism>
<dbReference type="Pfam" id="PF22936">
    <property type="entry name" value="Pol_BBD"/>
    <property type="match status" value="1"/>
</dbReference>
<dbReference type="Pfam" id="PF13976">
    <property type="entry name" value="gag_pre-integrs"/>
    <property type="match status" value="1"/>
</dbReference>
<feature type="region of interest" description="Disordered" evidence="2">
    <location>
        <begin position="723"/>
        <end position="758"/>
    </location>
</feature>
<feature type="domain" description="Integrase catalytic" evidence="3">
    <location>
        <begin position="513"/>
        <end position="608"/>
    </location>
</feature>
<dbReference type="SUPFAM" id="SSF53098">
    <property type="entry name" value="Ribonuclease H-like"/>
    <property type="match status" value="1"/>
</dbReference>
<dbReference type="Gene3D" id="4.10.60.10">
    <property type="entry name" value="Zinc finger, CCHC-type"/>
    <property type="match status" value="1"/>
</dbReference>
<dbReference type="PANTHER" id="PTHR42648:SF27">
    <property type="entry name" value="RNA-DIRECTED DNA POLYMERASE"/>
    <property type="match status" value="1"/>
</dbReference>
<feature type="compositionally biased region" description="Polar residues" evidence="2">
    <location>
        <begin position="744"/>
        <end position="758"/>
    </location>
</feature>
<dbReference type="PROSITE" id="PS50994">
    <property type="entry name" value="INTEGRASE"/>
    <property type="match status" value="1"/>
</dbReference>
<protein>
    <recommendedName>
        <fullName evidence="3">Integrase catalytic domain-containing protein</fullName>
    </recommendedName>
</protein>
<dbReference type="Gene3D" id="3.30.420.10">
    <property type="entry name" value="Ribonuclease H-like superfamily/Ribonuclease H"/>
    <property type="match status" value="1"/>
</dbReference>
<dbReference type="EMBL" id="JBBPBN010000007">
    <property type="protein sequence ID" value="KAK9033674.1"/>
    <property type="molecule type" value="Genomic_DNA"/>
</dbReference>
<evidence type="ECO:0000256" key="1">
    <source>
        <dbReference type="ARBA" id="ARBA00022670"/>
    </source>
</evidence>
<feature type="compositionally biased region" description="Basic residues" evidence="2">
    <location>
        <begin position="222"/>
        <end position="232"/>
    </location>
</feature>
<dbReference type="InterPro" id="IPR036875">
    <property type="entry name" value="Znf_CCHC_sf"/>
</dbReference>